<comment type="caution">
    <text evidence="8">The sequence shown here is derived from an EMBL/GenBank/DDBJ whole genome shotgun (WGS) entry which is preliminary data.</text>
</comment>
<protein>
    <submittedName>
        <fullName evidence="8">(raccoon dog) hypothetical protein</fullName>
    </submittedName>
</protein>
<dbReference type="InterPro" id="IPR001881">
    <property type="entry name" value="EGF-like_Ca-bd_dom"/>
</dbReference>
<dbReference type="PANTHER" id="PTHR12916">
    <property type="entry name" value="CYTOCHROME C OXIDASE POLYPEPTIDE VIC-2"/>
    <property type="match status" value="1"/>
</dbReference>
<dbReference type="PROSITE" id="PS01186">
    <property type="entry name" value="EGF_2"/>
    <property type="match status" value="1"/>
</dbReference>
<dbReference type="InterPro" id="IPR018097">
    <property type="entry name" value="EGF_Ca-bd_CS"/>
</dbReference>
<dbReference type="SMART" id="SM00181">
    <property type="entry name" value="EGF"/>
    <property type="match status" value="2"/>
</dbReference>
<dbReference type="Pfam" id="PF00008">
    <property type="entry name" value="EGF"/>
    <property type="match status" value="1"/>
</dbReference>
<dbReference type="CDD" id="cd00054">
    <property type="entry name" value="EGF_CA"/>
    <property type="match status" value="2"/>
</dbReference>
<reference evidence="8" key="1">
    <citation type="submission" date="2020-12" db="EMBL/GenBank/DDBJ databases">
        <authorList>
            <consortium name="Molecular Ecology Group"/>
        </authorList>
    </citation>
    <scope>NUCLEOTIDE SEQUENCE</scope>
    <source>
        <strain evidence="8">TBG_1078</strain>
    </source>
</reference>
<evidence type="ECO:0000256" key="6">
    <source>
        <dbReference type="PROSITE-ProRule" id="PRU00076"/>
    </source>
</evidence>
<keyword evidence="5" id="KW-0325">Glycoprotein</keyword>
<comment type="caution">
    <text evidence="6">Lacks conserved residue(s) required for the propagation of feature annotation.</text>
</comment>
<dbReference type="InterPro" id="IPR000152">
    <property type="entry name" value="EGF-type_Asp/Asn_hydroxyl_site"/>
</dbReference>
<keyword evidence="4 6" id="KW-1015">Disulfide bond</keyword>
<dbReference type="InterPro" id="IPR000742">
    <property type="entry name" value="EGF"/>
</dbReference>
<evidence type="ECO:0000256" key="3">
    <source>
        <dbReference type="ARBA" id="ARBA00022737"/>
    </source>
</evidence>
<evidence type="ECO:0000259" key="7">
    <source>
        <dbReference type="PROSITE" id="PS50026"/>
    </source>
</evidence>
<dbReference type="PRINTS" id="PR00010">
    <property type="entry name" value="EGFBLOOD"/>
</dbReference>
<evidence type="ECO:0000256" key="5">
    <source>
        <dbReference type="ARBA" id="ARBA00023180"/>
    </source>
</evidence>
<accession>A0A811ZWT1</accession>
<dbReference type="Pfam" id="PF12661">
    <property type="entry name" value="hEGF"/>
    <property type="match status" value="1"/>
</dbReference>
<dbReference type="PROSITE" id="PS50026">
    <property type="entry name" value="EGF_3"/>
    <property type="match status" value="3"/>
</dbReference>
<dbReference type="GO" id="GO:0005509">
    <property type="term" value="F:calcium ion binding"/>
    <property type="evidence" value="ECO:0007669"/>
    <property type="project" value="InterPro"/>
</dbReference>
<evidence type="ECO:0000256" key="4">
    <source>
        <dbReference type="ARBA" id="ARBA00023157"/>
    </source>
</evidence>
<feature type="domain" description="EGF-like" evidence="7">
    <location>
        <begin position="46"/>
        <end position="82"/>
    </location>
</feature>
<dbReference type="Gene3D" id="2.10.25.10">
    <property type="entry name" value="Laminin"/>
    <property type="match status" value="2"/>
</dbReference>
<evidence type="ECO:0000313" key="9">
    <source>
        <dbReference type="Proteomes" id="UP000645828"/>
    </source>
</evidence>
<dbReference type="SUPFAM" id="SSF57196">
    <property type="entry name" value="EGF/Laminin"/>
    <property type="match status" value="2"/>
</dbReference>
<dbReference type="FunFam" id="2.10.25.10:FF:000006">
    <property type="entry name" value="Versican core protein-like isoform 1"/>
    <property type="match status" value="1"/>
</dbReference>
<feature type="domain" description="EGF-like" evidence="7">
    <location>
        <begin position="9"/>
        <end position="44"/>
    </location>
</feature>
<feature type="disulfide bond" evidence="6">
    <location>
        <begin position="72"/>
        <end position="81"/>
    </location>
</feature>
<dbReference type="PROSITE" id="PS00010">
    <property type="entry name" value="ASX_HYDROXYL"/>
    <property type="match status" value="1"/>
</dbReference>
<proteinExistence type="predicted"/>
<dbReference type="Proteomes" id="UP000645828">
    <property type="component" value="Unassembled WGS sequence"/>
</dbReference>
<feature type="domain" description="EGF-like" evidence="7">
    <location>
        <begin position="84"/>
        <end position="120"/>
    </location>
</feature>
<dbReference type="AlphaFoldDB" id="A0A811ZWT1"/>
<dbReference type="PANTHER" id="PTHR12916:SF4">
    <property type="entry name" value="UNINFLATABLE, ISOFORM C"/>
    <property type="match status" value="1"/>
</dbReference>
<keyword evidence="1 6" id="KW-0245">EGF-like domain</keyword>
<feature type="disulfide bond" evidence="6">
    <location>
        <begin position="110"/>
        <end position="119"/>
    </location>
</feature>
<dbReference type="FunFam" id="2.10.25.10:FF:000004">
    <property type="entry name" value="Neurogenic locus notch 1"/>
    <property type="match status" value="1"/>
</dbReference>
<keyword evidence="2" id="KW-0732">Signal</keyword>
<name>A0A811ZWT1_NYCPR</name>
<organism evidence="8 9">
    <name type="scientific">Nyctereutes procyonoides</name>
    <name type="common">Raccoon dog</name>
    <name type="synonym">Canis procyonoides</name>
    <dbReference type="NCBI Taxonomy" id="34880"/>
    <lineage>
        <taxon>Eukaryota</taxon>
        <taxon>Metazoa</taxon>
        <taxon>Chordata</taxon>
        <taxon>Craniata</taxon>
        <taxon>Vertebrata</taxon>
        <taxon>Euteleostomi</taxon>
        <taxon>Mammalia</taxon>
        <taxon>Eutheria</taxon>
        <taxon>Laurasiatheria</taxon>
        <taxon>Carnivora</taxon>
        <taxon>Caniformia</taxon>
        <taxon>Canidae</taxon>
        <taxon>Nyctereutes</taxon>
    </lineage>
</organism>
<dbReference type="PROSITE" id="PS01187">
    <property type="entry name" value="EGF_CA"/>
    <property type="match status" value="1"/>
</dbReference>
<gene>
    <name evidence="8" type="ORF">NYPRO_LOCUS25825</name>
</gene>
<keyword evidence="9" id="KW-1185">Reference proteome</keyword>
<dbReference type="EMBL" id="CAJHUB010000776">
    <property type="protein sequence ID" value="CAD7693033.1"/>
    <property type="molecule type" value="Genomic_DNA"/>
</dbReference>
<sequence>MFLSVLGFLGVSTDHLCQHSGICINAGTSHHCQYPLGNTGSYCEEQLDECSSNPCQHGATCRDFIGGHRCECVPGYQGVNCEYEVDECQNQPCQNGGTCVDLVNHFKCSCPPGTRGLLCEENIDDCVGGLNSVQCERNINEGLSNPCSSESSLDCIQLTKDSLCVCRGAFTGESLSSAPSTLPWRGFE</sequence>
<dbReference type="SMART" id="SM00179">
    <property type="entry name" value="EGF_CA"/>
    <property type="match status" value="2"/>
</dbReference>
<dbReference type="PROSITE" id="PS00022">
    <property type="entry name" value="EGF_1"/>
    <property type="match status" value="2"/>
</dbReference>
<evidence type="ECO:0000313" key="8">
    <source>
        <dbReference type="EMBL" id="CAD7693033.1"/>
    </source>
</evidence>
<dbReference type="GO" id="GO:0007219">
    <property type="term" value="P:Notch signaling pathway"/>
    <property type="evidence" value="ECO:0007669"/>
    <property type="project" value="TreeGrafter"/>
</dbReference>
<dbReference type="GO" id="GO:0005112">
    <property type="term" value="F:Notch binding"/>
    <property type="evidence" value="ECO:0007669"/>
    <property type="project" value="TreeGrafter"/>
</dbReference>
<dbReference type="InterPro" id="IPR013032">
    <property type="entry name" value="EGF-like_CS"/>
</dbReference>
<evidence type="ECO:0000256" key="2">
    <source>
        <dbReference type="ARBA" id="ARBA00022729"/>
    </source>
</evidence>
<keyword evidence="3" id="KW-0677">Repeat</keyword>
<evidence type="ECO:0000256" key="1">
    <source>
        <dbReference type="ARBA" id="ARBA00022536"/>
    </source>
</evidence>